<dbReference type="Pfam" id="PF05940">
    <property type="entry name" value="NnrS"/>
    <property type="match status" value="1"/>
</dbReference>
<feature type="transmembrane region" description="Helical" evidence="1">
    <location>
        <begin position="311"/>
        <end position="327"/>
    </location>
</feature>
<dbReference type="EMBL" id="JANCLU010000002">
    <property type="protein sequence ID" value="MCP8937403.1"/>
    <property type="molecule type" value="Genomic_DNA"/>
</dbReference>
<comment type="caution">
    <text evidence="2">The sequence shown here is derived from an EMBL/GenBank/DDBJ whole genome shotgun (WGS) entry which is preliminary data.</text>
</comment>
<keyword evidence="1" id="KW-1133">Transmembrane helix</keyword>
<protein>
    <submittedName>
        <fullName evidence="2">NnrS family protein</fullName>
    </submittedName>
</protein>
<feature type="transmembrane region" description="Helical" evidence="1">
    <location>
        <begin position="244"/>
        <end position="263"/>
    </location>
</feature>
<organism evidence="2 3">
    <name type="scientific">Alsobacter ponti</name>
    <dbReference type="NCBI Taxonomy" id="2962936"/>
    <lineage>
        <taxon>Bacteria</taxon>
        <taxon>Pseudomonadati</taxon>
        <taxon>Pseudomonadota</taxon>
        <taxon>Alphaproteobacteria</taxon>
        <taxon>Hyphomicrobiales</taxon>
        <taxon>Alsobacteraceae</taxon>
        <taxon>Alsobacter</taxon>
    </lineage>
</organism>
<sequence length="362" mass="37560">MARAALSTPTFFFRLACAHSALVIALWPASLARLMDEAWVLRLHQDELLLGTFPAVMAGFTLTAMRRWTGNPVTPNPVPALLAVWTAGRAVALFAPWGSAAAAAFPLLLGAVLLRHVLRHGDVRNLPLVTIIGCIGVAGLGRAFLPDAASALLRIVVALTVALLLIASSRIVPALGRSFIGRESRRVGLAGETAAAMASVAVLLVWALRPRGPDTALAVGLLAVFQAVRIGSWNVWGMARHPRFLAVLAGALALPAGLAVLSAEAVANATVGAVGIHVLLVGGLGLSSLAIMTSMVRKRAGDALRWSRSEAILYATLCLAWPLRIFADGSATMLAAASLAWGIAFAGFALLFGRLGDASSGA</sequence>
<evidence type="ECO:0000313" key="2">
    <source>
        <dbReference type="EMBL" id="MCP8937403.1"/>
    </source>
</evidence>
<evidence type="ECO:0000313" key="3">
    <source>
        <dbReference type="Proteomes" id="UP001205890"/>
    </source>
</evidence>
<feature type="transmembrane region" description="Helical" evidence="1">
    <location>
        <begin position="269"/>
        <end position="291"/>
    </location>
</feature>
<keyword evidence="3" id="KW-1185">Reference proteome</keyword>
<feature type="transmembrane region" description="Helical" evidence="1">
    <location>
        <begin position="333"/>
        <end position="352"/>
    </location>
</feature>
<dbReference type="InterPro" id="IPR010266">
    <property type="entry name" value="NnrS"/>
</dbReference>
<feature type="transmembrane region" description="Helical" evidence="1">
    <location>
        <begin position="125"/>
        <end position="145"/>
    </location>
</feature>
<keyword evidence="1" id="KW-0472">Membrane</keyword>
<gene>
    <name evidence="2" type="ORF">NK718_02655</name>
</gene>
<accession>A0ABT1L8Z1</accession>
<dbReference type="Proteomes" id="UP001205890">
    <property type="component" value="Unassembled WGS sequence"/>
</dbReference>
<feature type="transmembrane region" description="Helical" evidence="1">
    <location>
        <begin position="101"/>
        <end position="118"/>
    </location>
</feature>
<feature type="transmembrane region" description="Helical" evidence="1">
    <location>
        <begin position="187"/>
        <end position="209"/>
    </location>
</feature>
<feature type="transmembrane region" description="Helical" evidence="1">
    <location>
        <begin position="151"/>
        <end position="175"/>
    </location>
</feature>
<proteinExistence type="predicted"/>
<evidence type="ECO:0000256" key="1">
    <source>
        <dbReference type="SAM" id="Phobius"/>
    </source>
</evidence>
<name>A0ABT1L8Z1_9HYPH</name>
<feature type="transmembrane region" description="Helical" evidence="1">
    <location>
        <begin position="215"/>
        <end position="232"/>
    </location>
</feature>
<reference evidence="2 3" key="1">
    <citation type="submission" date="2022-07" db="EMBL/GenBank/DDBJ databases">
        <authorList>
            <person name="Li W.-J."/>
            <person name="Deng Q.-Q."/>
        </authorList>
    </citation>
    <scope>NUCLEOTIDE SEQUENCE [LARGE SCALE GENOMIC DNA]</scope>
    <source>
        <strain evidence="2 3">SYSU M60028</strain>
    </source>
</reference>
<dbReference type="RefSeq" id="WP_254738369.1">
    <property type="nucleotide sequence ID" value="NZ_JANCLU010000002.1"/>
</dbReference>
<feature type="transmembrane region" description="Helical" evidence="1">
    <location>
        <begin position="48"/>
        <end position="65"/>
    </location>
</feature>
<keyword evidence="1" id="KW-0812">Transmembrane</keyword>